<keyword evidence="3" id="KW-1185">Reference proteome</keyword>
<gene>
    <name evidence="2" type="ORF">ACFQGD_03775</name>
</gene>
<proteinExistence type="predicted"/>
<dbReference type="SUPFAM" id="SSF55166">
    <property type="entry name" value="Hedgehog/DD-peptidase"/>
    <property type="match status" value="1"/>
</dbReference>
<protein>
    <submittedName>
        <fullName evidence="2">M15 family metallopeptidase</fullName>
        <ecNumber evidence="2">3.4.-.-</ecNumber>
    </submittedName>
</protein>
<evidence type="ECO:0000313" key="2">
    <source>
        <dbReference type="EMBL" id="MFC6866256.1"/>
    </source>
</evidence>
<dbReference type="Gene3D" id="3.30.1380.10">
    <property type="match status" value="1"/>
</dbReference>
<accession>A0ABW2BTH4</accession>
<dbReference type="Pfam" id="PF13539">
    <property type="entry name" value="Peptidase_M15_4"/>
    <property type="match status" value="1"/>
</dbReference>
<reference evidence="3" key="1">
    <citation type="journal article" date="2019" name="Int. J. Syst. Evol. Microbiol.">
        <title>The Global Catalogue of Microorganisms (GCM) 10K type strain sequencing project: providing services to taxonomists for standard genome sequencing and annotation.</title>
        <authorList>
            <consortium name="The Broad Institute Genomics Platform"/>
            <consortium name="The Broad Institute Genome Sequencing Center for Infectious Disease"/>
            <person name="Wu L."/>
            <person name="Ma J."/>
        </authorList>
    </citation>
    <scope>NUCLEOTIDE SEQUENCE [LARGE SCALE GENOMIC DNA]</scope>
    <source>
        <strain evidence="3">KCTC 32255</strain>
    </source>
</reference>
<sequence>MTRLPFRKSTRGHGRHLFASTAVVATTLLTGCGPHADSADDGPAPGTRDQFVPAAVEFTNPIDTEWSVPPPPRLTGELERADMLVIGASPLPARLRNRIDSMPQVRATIPLAMASVRVADRSITVAAVDSASYRRFTPEATATTDGVWDAVAAGEVVLSHQIADDLSQPLGGTLTVRQRGDGLPLRVGAYATTLPRVHAIVNERRGDQLGISQHNALVVALRHDDIAEGTRDVRKVVRDRARVDPLHPTTATRGSHTALLTGGAVADAVGSFSYRYFPDGTVAPQREWVNANIRTESVPILGTVTCHRVMLPQLRAALSEVERRGLTAAIDPDDYGGCYFPRFIGYDPDRGLSLHTWGIAIDLNVAGNHRGTKGEIDRDVVAIFKKWGFAWGGDWDWTDPMHFELAALVRH</sequence>
<dbReference type="InterPro" id="IPR009045">
    <property type="entry name" value="Zn_M74/Hedgehog-like"/>
</dbReference>
<dbReference type="RefSeq" id="WP_345407499.1">
    <property type="nucleotide sequence ID" value="NZ_BAABLA010000123.1"/>
</dbReference>
<name>A0ABW2BTH4_9PSEU</name>
<organism evidence="2 3">
    <name type="scientific">Haloechinothrix salitolerans</name>
    <dbReference type="NCBI Taxonomy" id="926830"/>
    <lineage>
        <taxon>Bacteria</taxon>
        <taxon>Bacillati</taxon>
        <taxon>Actinomycetota</taxon>
        <taxon>Actinomycetes</taxon>
        <taxon>Pseudonocardiales</taxon>
        <taxon>Pseudonocardiaceae</taxon>
        <taxon>Haloechinothrix</taxon>
    </lineage>
</organism>
<feature type="domain" description="Peptidase M15C" evidence="1">
    <location>
        <begin position="350"/>
        <end position="405"/>
    </location>
</feature>
<dbReference type="EMBL" id="JBHSXX010000001">
    <property type="protein sequence ID" value="MFC6866256.1"/>
    <property type="molecule type" value="Genomic_DNA"/>
</dbReference>
<evidence type="ECO:0000313" key="3">
    <source>
        <dbReference type="Proteomes" id="UP001596337"/>
    </source>
</evidence>
<dbReference type="Proteomes" id="UP001596337">
    <property type="component" value="Unassembled WGS sequence"/>
</dbReference>
<comment type="caution">
    <text evidence="2">The sequence shown here is derived from an EMBL/GenBank/DDBJ whole genome shotgun (WGS) entry which is preliminary data.</text>
</comment>
<dbReference type="EC" id="3.4.-.-" evidence="2"/>
<keyword evidence="2" id="KW-0378">Hydrolase</keyword>
<evidence type="ECO:0000259" key="1">
    <source>
        <dbReference type="Pfam" id="PF13539"/>
    </source>
</evidence>
<dbReference type="InterPro" id="IPR039561">
    <property type="entry name" value="Peptidase_M15C"/>
</dbReference>
<dbReference type="GO" id="GO:0016787">
    <property type="term" value="F:hydrolase activity"/>
    <property type="evidence" value="ECO:0007669"/>
    <property type="project" value="UniProtKB-KW"/>
</dbReference>
<dbReference type="PROSITE" id="PS51257">
    <property type="entry name" value="PROKAR_LIPOPROTEIN"/>
    <property type="match status" value="1"/>
</dbReference>